<dbReference type="EMBL" id="LR797127">
    <property type="protein sequence ID" value="CAB4188375.1"/>
    <property type="molecule type" value="Genomic_DNA"/>
</dbReference>
<evidence type="ECO:0000313" key="2">
    <source>
        <dbReference type="EMBL" id="CAB4179800.1"/>
    </source>
</evidence>
<accession>A0A6J5Q4X3</accession>
<evidence type="ECO:0000313" key="3">
    <source>
        <dbReference type="EMBL" id="CAB4188375.1"/>
    </source>
</evidence>
<dbReference type="EMBL" id="LR796920">
    <property type="protein sequence ID" value="CAB4174614.1"/>
    <property type="molecule type" value="Genomic_DNA"/>
</dbReference>
<dbReference type="InterPro" id="IPR011604">
    <property type="entry name" value="PDDEXK-like_dom_sf"/>
</dbReference>
<gene>
    <name evidence="2" type="ORF">UFOVP1035_56</name>
    <name evidence="3" type="ORF">UFOVP1181_15</name>
    <name evidence="1" type="ORF">UFOVP965_60</name>
</gene>
<dbReference type="EMBL" id="LR796984">
    <property type="protein sequence ID" value="CAB4179800.1"/>
    <property type="molecule type" value="Genomic_DNA"/>
</dbReference>
<reference evidence="1" key="1">
    <citation type="submission" date="2020-05" db="EMBL/GenBank/DDBJ databases">
        <authorList>
            <person name="Chiriac C."/>
            <person name="Salcher M."/>
            <person name="Ghai R."/>
            <person name="Kavagutti S V."/>
        </authorList>
    </citation>
    <scope>NUCLEOTIDE SEQUENCE</scope>
</reference>
<evidence type="ECO:0000313" key="1">
    <source>
        <dbReference type="EMBL" id="CAB4174614.1"/>
    </source>
</evidence>
<organism evidence="1">
    <name type="scientific">uncultured Caudovirales phage</name>
    <dbReference type="NCBI Taxonomy" id="2100421"/>
    <lineage>
        <taxon>Viruses</taxon>
        <taxon>Duplodnaviria</taxon>
        <taxon>Heunggongvirae</taxon>
        <taxon>Uroviricota</taxon>
        <taxon>Caudoviricetes</taxon>
        <taxon>Peduoviridae</taxon>
        <taxon>Maltschvirus</taxon>
        <taxon>Maltschvirus maltsch</taxon>
    </lineage>
</organism>
<proteinExistence type="predicted"/>
<sequence>MAKYKPTGALKRFVDVGKKDTRVLGSIERHLLAKPRDRSRRTDVLHPSEMAGSDWCYRASYFQLLGKEPQEGRKASFRLLSIFEEGHQIHAKWQKWLTDMDVLYGKWYAPGIDEYFFGGSDVYEGTLEYCEVPLFYAPLRISGHSDGWIVGLGDPMMLEIKSIGVGTLRYECLDLFMDNDADFDKTWKAINAPFLKHITQVQIYMKLAELLGLPNAPQEAVLIYEAKPNQEVKEFVIPKSDFGITELFDAAQMICDAVKNKVPPACNIGPQGCAKCKGYTND</sequence>
<evidence type="ECO:0008006" key="4">
    <source>
        <dbReference type="Google" id="ProtNLM"/>
    </source>
</evidence>
<protein>
    <recommendedName>
        <fullName evidence="4">PD-(D/E)XK nuclease superfamily</fullName>
    </recommendedName>
</protein>
<name>A0A6J5Q4X3_9CAUD</name>
<dbReference type="Gene3D" id="3.90.320.10">
    <property type="match status" value="1"/>
</dbReference>